<evidence type="ECO:0000313" key="5">
    <source>
        <dbReference type="Proteomes" id="UP001166674"/>
    </source>
</evidence>
<evidence type="ECO:0000256" key="3">
    <source>
        <dbReference type="ARBA" id="ARBA00022837"/>
    </source>
</evidence>
<keyword evidence="2" id="KW-0677">Repeat</keyword>
<accession>A0AA41SWI1</accession>
<gene>
    <name evidence="4" type="ORF">SUZIE_153140</name>
</gene>
<organism evidence="4 5">
    <name type="scientific">Sciurus carolinensis</name>
    <name type="common">Eastern gray squirrel</name>
    <dbReference type="NCBI Taxonomy" id="30640"/>
    <lineage>
        <taxon>Eukaryota</taxon>
        <taxon>Metazoa</taxon>
        <taxon>Chordata</taxon>
        <taxon>Craniata</taxon>
        <taxon>Vertebrata</taxon>
        <taxon>Euteleostomi</taxon>
        <taxon>Mammalia</taxon>
        <taxon>Eutheria</taxon>
        <taxon>Euarchontoglires</taxon>
        <taxon>Glires</taxon>
        <taxon>Rodentia</taxon>
        <taxon>Sciuromorpha</taxon>
        <taxon>Sciuridae</taxon>
        <taxon>Sciurinae</taxon>
        <taxon>Sciurini</taxon>
        <taxon>Sciurus</taxon>
    </lineage>
</organism>
<comment type="caution">
    <text evidence="4">The sequence shown here is derived from an EMBL/GenBank/DDBJ whole genome shotgun (WGS) entry which is preliminary data.</text>
</comment>
<reference evidence="4" key="1">
    <citation type="submission" date="2020-03" db="EMBL/GenBank/DDBJ databases">
        <title>Studies in the Genomics of Life Span.</title>
        <authorList>
            <person name="Glass D."/>
        </authorList>
    </citation>
    <scope>NUCLEOTIDE SEQUENCE</scope>
    <source>
        <strain evidence="4">SUZIE</strain>
        <tissue evidence="4">Muscle</tissue>
    </source>
</reference>
<dbReference type="GO" id="GO:0046872">
    <property type="term" value="F:metal ion binding"/>
    <property type="evidence" value="ECO:0007669"/>
    <property type="project" value="UniProtKB-KW"/>
</dbReference>
<evidence type="ECO:0000256" key="2">
    <source>
        <dbReference type="ARBA" id="ARBA00022737"/>
    </source>
</evidence>
<sequence>MHSNLSLTLYEEIPQGHFYQEELNALLKACKIFGKIRSGKIYVNDLPKVLGTLKISLSDSEMLQALKTIDIDAFQEILESFSRIKAGRVAIDEVVAVLSNMNIFVNPDTLEEVIKYSYIDSNQTVDIGDIIFVLNDLQQQYEDVFYYINFLNKHVVKFVVFMYLLVLPDAIENLRNISKERMNVSDLWNILSTLNSNLKKDEFLAALKFTTVDGDKVQFDEFTKAVKNMRDASRLDELQEIVLALDSLEGDMICGKNLEDFLRNIGIKSPKEEAEKILQSDFVSEDNMVNIKDCMRALRDTQKFSNFIALNETINKLDCMKEDYQSDKDKYSDVLENTDRLYFTDKILQKTEDDSFVEEIKEAAHILSHVDNGKIDIPNLKHALKCLNVNLTEEDVNEGLKCCDISDNKEVDLKDFLLEMNENPHFKESKEYGKVTIQEFMSKLSDTLTIPKAAGAEDKFYNIDIHKNDLTAVSDLQQNLNAIGIYLTDDKIQKTLDNTNPSDEVVHFKDFIRKLTNTDEFVECQRIEDAWNIVNSVSDGKVEVKDLLSTLKSLEKPLTEDHPNSATDGEYFSSKISCLEYMCSQKQIVFFKKDDLFKEITTLDNIRNDKMPVDELSSKLTSIGVPLSQKTFQEILRQASVDGESILKEKST</sequence>
<keyword evidence="5" id="KW-1185">Reference proteome</keyword>
<evidence type="ECO:0000256" key="1">
    <source>
        <dbReference type="ARBA" id="ARBA00022723"/>
    </source>
</evidence>
<dbReference type="PANTHER" id="PTHR22656:SF1">
    <property type="entry name" value="EF-HAND CALCIUM-BINDING DOMAIN-CONTAINING PROTEIN 13"/>
    <property type="match status" value="1"/>
</dbReference>
<dbReference type="AlphaFoldDB" id="A0AA41SWI1"/>
<dbReference type="EMBL" id="JAATJV010362800">
    <property type="protein sequence ID" value="MBZ3879478.1"/>
    <property type="molecule type" value="Genomic_DNA"/>
</dbReference>
<dbReference type="Proteomes" id="UP001166674">
    <property type="component" value="Unassembled WGS sequence"/>
</dbReference>
<dbReference type="PANTHER" id="PTHR22656">
    <property type="entry name" value="EF-HAND CALCIUM-BINDING DOMAIN-CONTAINING PROTEIN 13"/>
    <property type="match status" value="1"/>
</dbReference>
<dbReference type="PROSITE" id="PS00018">
    <property type="entry name" value="EF_HAND_1"/>
    <property type="match status" value="1"/>
</dbReference>
<proteinExistence type="predicted"/>
<dbReference type="SUPFAM" id="SSF47473">
    <property type="entry name" value="EF-hand"/>
    <property type="match status" value="4"/>
</dbReference>
<keyword evidence="1" id="KW-0479">Metal-binding</keyword>
<dbReference type="Gene3D" id="1.10.238.10">
    <property type="entry name" value="EF-hand"/>
    <property type="match status" value="4"/>
</dbReference>
<name>A0AA41SWI1_SCICA</name>
<dbReference type="InterPro" id="IPR011992">
    <property type="entry name" value="EF-hand-dom_pair"/>
</dbReference>
<keyword evidence="3" id="KW-0106">Calcium</keyword>
<evidence type="ECO:0000313" key="4">
    <source>
        <dbReference type="EMBL" id="MBZ3879478.1"/>
    </source>
</evidence>
<dbReference type="InterPro" id="IPR018247">
    <property type="entry name" value="EF_Hand_1_Ca_BS"/>
</dbReference>
<protein>
    <submittedName>
        <fullName evidence="4">EF-hand calcium-binding domain-containing protein 13</fullName>
    </submittedName>
</protein>